<accession>A0A2M7BYS0</accession>
<gene>
    <name evidence="1" type="ORF">COS47_00460</name>
</gene>
<protein>
    <submittedName>
        <fullName evidence="1">Uncharacterized protein</fullName>
    </submittedName>
</protein>
<evidence type="ECO:0000313" key="2">
    <source>
        <dbReference type="Proteomes" id="UP000230324"/>
    </source>
</evidence>
<sequence>MIKEKVLTLIFKRWRASFVGTKFGGGGKARAGREFLLPTPLFLPAPPERNFSEISVGIFAEIGSDFI</sequence>
<comment type="caution">
    <text evidence="1">The sequence shown here is derived from an EMBL/GenBank/DDBJ whole genome shotgun (WGS) entry which is preliminary data.</text>
</comment>
<dbReference type="EMBL" id="PEUV01000009">
    <property type="protein sequence ID" value="PIV12823.1"/>
    <property type="molecule type" value="Genomic_DNA"/>
</dbReference>
<organism evidence="1 2">
    <name type="scientific">Candidatus Nealsonbacteria bacterium CG03_land_8_20_14_0_80_36_12</name>
    <dbReference type="NCBI Taxonomy" id="1974701"/>
    <lineage>
        <taxon>Bacteria</taxon>
        <taxon>Candidatus Nealsoniibacteriota</taxon>
    </lineage>
</organism>
<dbReference type="Proteomes" id="UP000230324">
    <property type="component" value="Unassembled WGS sequence"/>
</dbReference>
<reference evidence="2" key="1">
    <citation type="submission" date="2017-09" db="EMBL/GenBank/DDBJ databases">
        <title>Depth-based differentiation of microbial function through sediment-hosted aquifers and enrichment of novel symbionts in the deep terrestrial subsurface.</title>
        <authorList>
            <person name="Probst A.J."/>
            <person name="Ladd B."/>
            <person name="Jarett J.K."/>
            <person name="Geller-Mcgrath D.E."/>
            <person name="Sieber C.M.K."/>
            <person name="Emerson J.B."/>
            <person name="Anantharaman K."/>
            <person name="Thomas B.C."/>
            <person name="Malmstrom R."/>
            <person name="Stieglmeier M."/>
            <person name="Klingl A."/>
            <person name="Woyke T."/>
            <person name="Ryan C.M."/>
            <person name="Banfield J.F."/>
        </authorList>
    </citation>
    <scope>NUCLEOTIDE SEQUENCE [LARGE SCALE GENOMIC DNA]</scope>
</reference>
<dbReference type="AlphaFoldDB" id="A0A2M7BYS0"/>
<name>A0A2M7BYS0_9BACT</name>
<proteinExistence type="predicted"/>
<evidence type="ECO:0000313" key="1">
    <source>
        <dbReference type="EMBL" id="PIV12823.1"/>
    </source>
</evidence>